<accession>A0ABN2L5F2</accession>
<gene>
    <name evidence="7" type="ORF">GCM10009768_00420</name>
</gene>
<evidence type="ECO:0000256" key="4">
    <source>
        <dbReference type="SAM" id="SignalP"/>
    </source>
</evidence>
<dbReference type="InterPro" id="IPR028096">
    <property type="entry name" value="EfeO_Cupredoxin"/>
</dbReference>
<evidence type="ECO:0000256" key="3">
    <source>
        <dbReference type="ARBA" id="ARBA00022729"/>
    </source>
</evidence>
<dbReference type="PROSITE" id="PS51257">
    <property type="entry name" value="PROKAR_LIPOPROTEIN"/>
    <property type="match status" value="1"/>
</dbReference>
<feature type="domain" description="Imelysin-like" evidence="5">
    <location>
        <begin position="150"/>
        <end position="402"/>
    </location>
</feature>
<dbReference type="PANTHER" id="PTHR39192">
    <property type="entry name" value="IRON UPTAKE SYSTEM COMPONENT EFEO"/>
    <property type="match status" value="1"/>
</dbReference>
<evidence type="ECO:0000313" key="8">
    <source>
        <dbReference type="Proteomes" id="UP001500851"/>
    </source>
</evidence>
<dbReference type="RefSeq" id="WP_344027732.1">
    <property type="nucleotide sequence ID" value="NZ_BAAAOB010000001.1"/>
</dbReference>
<dbReference type="InterPro" id="IPR018976">
    <property type="entry name" value="Imelysin-like"/>
</dbReference>
<dbReference type="InterPro" id="IPR053377">
    <property type="entry name" value="Iron_uptake_EfeM/EfeO"/>
</dbReference>
<dbReference type="PANTHER" id="PTHR39192:SF1">
    <property type="entry name" value="IRON UPTAKE SYSTEM COMPONENT EFEO"/>
    <property type="match status" value="1"/>
</dbReference>
<evidence type="ECO:0000256" key="2">
    <source>
        <dbReference type="ARBA" id="ARBA00005989"/>
    </source>
</evidence>
<dbReference type="InterPro" id="IPR038352">
    <property type="entry name" value="Imelysin_sf"/>
</dbReference>
<dbReference type="CDD" id="cd14656">
    <property type="entry name" value="Imelysin-like_EfeO"/>
    <property type="match status" value="1"/>
</dbReference>
<feature type="signal peptide" evidence="4">
    <location>
        <begin position="1"/>
        <end position="23"/>
    </location>
</feature>
<dbReference type="InterPro" id="IPR034981">
    <property type="entry name" value="Imelysin-like_EfeO/Algp7"/>
</dbReference>
<comment type="caution">
    <text evidence="7">The sequence shown here is derived from an EMBL/GenBank/DDBJ whole genome shotgun (WGS) entry which is preliminary data.</text>
</comment>
<organism evidence="7 8">
    <name type="scientific">Leucobacter iarius</name>
    <dbReference type="NCBI Taxonomy" id="333963"/>
    <lineage>
        <taxon>Bacteria</taxon>
        <taxon>Bacillati</taxon>
        <taxon>Actinomycetota</taxon>
        <taxon>Actinomycetes</taxon>
        <taxon>Micrococcales</taxon>
        <taxon>Microbacteriaceae</taxon>
        <taxon>Leucobacter</taxon>
    </lineage>
</organism>
<evidence type="ECO:0000256" key="1">
    <source>
        <dbReference type="ARBA" id="ARBA00004418"/>
    </source>
</evidence>
<sequence length="413" mass="43648">MTLRLARRTSAPLALGTAGIAVAALLTGCVPNAGTSGGATTVLDVTATADACTVSKAEAPSGPVTFRVKNTSDKVTEFYLLGENKLSIVGEVENIAPNSTRDLTVVADPGSYFTACKPGMVGANVGQAAFAVTGKATALSGDDQKAADAAVASYVGYVKAQASELLPNVQKFVDAYEAGKDDEARKLFPLARVNYERIEPTASQFGDLDPAIDYRKPGAEAEGIPFTGFHRIEMDLWLDQAKKNYPNEKLAPLDQAGRKQVGDKLVADVTKLHDLVNSKDFTLTLADITNGAVSLLDEVAAPDGKLPGEENEFAHTDLYDFTANVEGAQVAFDTVKKIAEAKGPEGKKLVAELDRQFAGMLDLLAQYGSFDKGFVDYSTVDQNARNELGAQLNALSEPLSKLTHTVLGLPASK</sequence>
<dbReference type="NCBIfam" id="NF041757">
    <property type="entry name" value="EfeO"/>
    <property type="match status" value="1"/>
</dbReference>
<comment type="subcellular location">
    <subcellularLocation>
        <location evidence="1">Periplasm</location>
    </subcellularLocation>
</comment>
<evidence type="ECO:0000259" key="6">
    <source>
        <dbReference type="Pfam" id="PF13473"/>
    </source>
</evidence>
<evidence type="ECO:0000259" key="5">
    <source>
        <dbReference type="Pfam" id="PF09375"/>
    </source>
</evidence>
<keyword evidence="3 4" id="KW-0732">Signal</keyword>
<dbReference type="EMBL" id="BAAAOB010000001">
    <property type="protein sequence ID" value="GAA1775905.1"/>
    <property type="molecule type" value="Genomic_DNA"/>
</dbReference>
<dbReference type="Proteomes" id="UP001500851">
    <property type="component" value="Unassembled WGS sequence"/>
</dbReference>
<feature type="chain" id="PRO_5046884131" evidence="4">
    <location>
        <begin position="24"/>
        <end position="413"/>
    </location>
</feature>
<keyword evidence="8" id="KW-1185">Reference proteome</keyword>
<comment type="similarity">
    <text evidence="2">Belongs to the EfeM/EfeO family.</text>
</comment>
<reference evidence="7 8" key="1">
    <citation type="journal article" date="2019" name="Int. J. Syst. Evol. Microbiol.">
        <title>The Global Catalogue of Microorganisms (GCM) 10K type strain sequencing project: providing services to taxonomists for standard genome sequencing and annotation.</title>
        <authorList>
            <consortium name="The Broad Institute Genomics Platform"/>
            <consortium name="The Broad Institute Genome Sequencing Center for Infectious Disease"/>
            <person name="Wu L."/>
            <person name="Ma J."/>
        </authorList>
    </citation>
    <scope>NUCLEOTIDE SEQUENCE [LARGE SCALE GENOMIC DNA]</scope>
    <source>
        <strain evidence="7 8">JCM 14736</strain>
    </source>
</reference>
<dbReference type="Pfam" id="PF09375">
    <property type="entry name" value="Peptidase_M75"/>
    <property type="match status" value="1"/>
</dbReference>
<proteinExistence type="inferred from homology"/>
<evidence type="ECO:0000313" key="7">
    <source>
        <dbReference type="EMBL" id="GAA1775905.1"/>
    </source>
</evidence>
<name>A0ABN2L5F2_9MICO</name>
<dbReference type="Gene3D" id="1.20.1420.20">
    <property type="entry name" value="M75 peptidase, HXXE motif"/>
    <property type="match status" value="1"/>
</dbReference>
<protein>
    <submittedName>
        <fullName evidence="7">Peptidase M75 family protein</fullName>
    </submittedName>
</protein>
<dbReference type="InterPro" id="IPR050894">
    <property type="entry name" value="EfeM/EfeO_iron_uptake"/>
</dbReference>
<feature type="domain" description="EfeO-type cupredoxin-like" evidence="6">
    <location>
        <begin position="21"/>
        <end position="119"/>
    </location>
</feature>
<dbReference type="Pfam" id="PF13473">
    <property type="entry name" value="Cupredoxin_1"/>
    <property type="match status" value="1"/>
</dbReference>